<evidence type="ECO:0000259" key="4">
    <source>
        <dbReference type="PROSITE" id="PS50011"/>
    </source>
</evidence>
<feature type="compositionally biased region" description="Basic and acidic residues" evidence="3">
    <location>
        <begin position="516"/>
        <end position="536"/>
    </location>
</feature>
<dbReference type="Proteomes" id="UP000614601">
    <property type="component" value="Unassembled WGS sequence"/>
</dbReference>
<name>A0A811L167_9BILA</name>
<comment type="caution">
    <text evidence="5">The sequence shown here is derived from an EMBL/GenBank/DDBJ whole genome shotgun (WGS) entry which is preliminary data.</text>
</comment>
<keyword evidence="2" id="KW-0067">ATP-binding</keyword>
<dbReference type="InterPro" id="IPR011009">
    <property type="entry name" value="Kinase-like_dom_sf"/>
</dbReference>
<evidence type="ECO:0000313" key="5">
    <source>
        <dbReference type="EMBL" id="CAD5221301.1"/>
    </source>
</evidence>
<dbReference type="InterPro" id="IPR001245">
    <property type="entry name" value="Ser-Thr/Tyr_kinase_cat_dom"/>
</dbReference>
<feature type="compositionally biased region" description="Polar residues" evidence="3">
    <location>
        <begin position="21"/>
        <end position="30"/>
    </location>
</feature>
<dbReference type="EMBL" id="CAJFCW020000004">
    <property type="protein sequence ID" value="CAG9114884.1"/>
    <property type="molecule type" value="Genomic_DNA"/>
</dbReference>
<keyword evidence="6" id="KW-1185">Reference proteome</keyword>
<evidence type="ECO:0000313" key="6">
    <source>
        <dbReference type="Proteomes" id="UP000614601"/>
    </source>
</evidence>
<dbReference type="InterPro" id="IPR050198">
    <property type="entry name" value="Non-receptor_tyrosine_kinases"/>
</dbReference>
<dbReference type="OrthoDB" id="5962695at2759"/>
<dbReference type="AlphaFoldDB" id="A0A811L167"/>
<feature type="compositionally biased region" description="Basic and acidic residues" evidence="3">
    <location>
        <begin position="9"/>
        <end position="19"/>
    </location>
</feature>
<dbReference type="GO" id="GO:0004672">
    <property type="term" value="F:protein kinase activity"/>
    <property type="evidence" value="ECO:0007669"/>
    <property type="project" value="InterPro"/>
</dbReference>
<organism evidence="5 6">
    <name type="scientific">Bursaphelenchus okinawaensis</name>
    <dbReference type="NCBI Taxonomy" id="465554"/>
    <lineage>
        <taxon>Eukaryota</taxon>
        <taxon>Metazoa</taxon>
        <taxon>Ecdysozoa</taxon>
        <taxon>Nematoda</taxon>
        <taxon>Chromadorea</taxon>
        <taxon>Rhabditida</taxon>
        <taxon>Tylenchina</taxon>
        <taxon>Tylenchomorpha</taxon>
        <taxon>Aphelenchoidea</taxon>
        <taxon>Aphelenchoididae</taxon>
        <taxon>Bursaphelenchus</taxon>
    </lineage>
</organism>
<sequence length="591" mass="66560">MFKKKSKKTTKDKEKDLLETMKTSDGNSLEQNPINQKAVFDECGNESWFFGYVQGKSLMPYLKTAGDFGISFIDQLEIVVMGEKSKYIIAATIDNTEIKISSVNTTFPGVKKMVEELSKKKYKLIKGVEKLRLAKPMETPPWILHKASLSLARLSKGMLTFNGRLFEKIEVLIRTTSQGLAGASIEKTNRVLSNECQRLVNLKHLNLTLVYGLVCTELPVQLVCEFFPGRTLKEFLLLHGQSCSDTDRLRFALEIANALVYVHEQNIVHRQVVADKCYVSHYGHLKLSGFGLSATPDELNETKPEILTQQNIPIRAMAPECLIHKPKHSLSCDIWAFGIFLYEIYSNGESPWRDWEVKKIATAIRKIRMPSLPSSMSDDAKKFVESKCWVEEPKNRAKVGELKSFIEEQIKNAGTSDGTQDVLKAVNGVEPLIQSQVEQKHEEMLQQFTELRNAAVWPKKVGDEKTEKPENKSTKRKGKTITKKKKTGSVVRKNYSAGTTTTGTVTNQTVTSPKETSVEKEKPDKTEKVDQTEKGQTKSAMPALKKVTESKRKNKEKKSPANTPAPKKLPRPAHAHHEIDDDYSGSLKDEK</sequence>
<keyword evidence="1" id="KW-0547">Nucleotide-binding</keyword>
<evidence type="ECO:0000256" key="2">
    <source>
        <dbReference type="ARBA" id="ARBA00022840"/>
    </source>
</evidence>
<evidence type="ECO:0000256" key="1">
    <source>
        <dbReference type="ARBA" id="ARBA00022741"/>
    </source>
</evidence>
<protein>
    <recommendedName>
        <fullName evidence="4">Protein kinase domain-containing protein</fullName>
    </recommendedName>
</protein>
<dbReference type="SUPFAM" id="SSF56112">
    <property type="entry name" value="Protein kinase-like (PK-like)"/>
    <property type="match status" value="1"/>
</dbReference>
<feature type="compositionally biased region" description="Basic and acidic residues" evidence="3">
    <location>
        <begin position="460"/>
        <end position="473"/>
    </location>
</feature>
<dbReference type="PROSITE" id="PS50011">
    <property type="entry name" value="PROTEIN_KINASE_DOM"/>
    <property type="match status" value="1"/>
</dbReference>
<dbReference type="Gene3D" id="1.10.510.10">
    <property type="entry name" value="Transferase(Phosphotransferase) domain 1"/>
    <property type="match status" value="1"/>
</dbReference>
<reference evidence="5" key="1">
    <citation type="submission" date="2020-09" db="EMBL/GenBank/DDBJ databases">
        <authorList>
            <person name="Kikuchi T."/>
        </authorList>
    </citation>
    <scope>NUCLEOTIDE SEQUENCE</scope>
    <source>
        <strain evidence="5">SH1</strain>
    </source>
</reference>
<feature type="domain" description="Protein kinase" evidence="4">
    <location>
        <begin position="154"/>
        <end position="406"/>
    </location>
</feature>
<evidence type="ECO:0000256" key="3">
    <source>
        <dbReference type="SAM" id="MobiDB-lite"/>
    </source>
</evidence>
<feature type="region of interest" description="Disordered" evidence="3">
    <location>
        <begin position="1"/>
        <end position="30"/>
    </location>
</feature>
<gene>
    <name evidence="5" type="ORF">BOKJ2_LOCUS9376</name>
</gene>
<dbReference type="GO" id="GO:0005524">
    <property type="term" value="F:ATP binding"/>
    <property type="evidence" value="ECO:0007669"/>
    <property type="project" value="UniProtKB-KW"/>
</dbReference>
<dbReference type="InterPro" id="IPR000719">
    <property type="entry name" value="Prot_kinase_dom"/>
</dbReference>
<accession>A0A811L167</accession>
<dbReference type="Proteomes" id="UP000783686">
    <property type="component" value="Unassembled WGS sequence"/>
</dbReference>
<feature type="compositionally biased region" description="Low complexity" evidence="3">
    <location>
        <begin position="498"/>
        <end position="511"/>
    </location>
</feature>
<dbReference type="PANTHER" id="PTHR24418">
    <property type="entry name" value="TYROSINE-PROTEIN KINASE"/>
    <property type="match status" value="1"/>
</dbReference>
<feature type="compositionally biased region" description="Basic residues" evidence="3">
    <location>
        <begin position="474"/>
        <end position="487"/>
    </location>
</feature>
<dbReference type="EMBL" id="CAJFDH010000004">
    <property type="protein sequence ID" value="CAD5221301.1"/>
    <property type="molecule type" value="Genomic_DNA"/>
</dbReference>
<feature type="region of interest" description="Disordered" evidence="3">
    <location>
        <begin position="459"/>
        <end position="591"/>
    </location>
</feature>
<dbReference type="Pfam" id="PF07714">
    <property type="entry name" value="PK_Tyr_Ser-Thr"/>
    <property type="match status" value="1"/>
</dbReference>
<dbReference type="PRINTS" id="PR00109">
    <property type="entry name" value="TYRKINASE"/>
</dbReference>
<proteinExistence type="predicted"/>